<keyword evidence="3" id="KW-1185">Reference proteome</keyword>
<dbReference type="Gene3D" id="3.10.450.590">
    <property type="match status" value="1"/>
</dbReference>
<organism evidence="2 3">
    <name type="scientific">Mycolicibacillus koreensis</name>
    <dbReference type="NCBI Taxonomy" id="1069220"/>
    <lineage>
        <taxon>Bacteria</taxon>
        <taxon>Bacillati</taxon>
        <taxon>Actinomycetota</taxon>
        <taxon>Actinomycetes</taxon>
        <taxon>Mycobacteriales</taxon>
        <taxon>Mycobacteriaceae</taxon>
        <taxon>Mycolicibacillus</taxon>
    </lineage>
</organism>
<proteinExistence type="predicted"/>
<dbReference type="InterPro" id="IPR024981">
    <property type="entry name" value="DUF3887"/>
</dbReference>
<accession>A0A7I7S8J2</accession>
<dbReference type="Proteomes" id="UP000193577">
    <property type="component" value="Unassembled WGS sequence"/>
</dbReference>
<sequence length="152" mass="16437">MHRHRYRAAVLLAATLSSLTACTGTDEAGTAPPPASSASDVAAAPDFDQTALAVLDEVVREDCTAVHARFDDAMSNELSARKLCDAWYAYQDEFGAYRSHGTPEPATRGELTVVSVPLQMARRDGEFRVTFHPDDRIAGLYFLRTGVPIPPG</sequence>
<reference evidence="2 3" key="1">
    <citation type="submission" date="2017-04" db="EMBL/GenBank/DDBJ databases">
        <title>The new phylogeny of genus Mycobacterium.</title>
        <authorList>
            <person name="Tortoli E."/>
            <person name="Trovato A."/>
            <person name="Cirillo D.M."/>
        </authorList>
    </citation>
    <scope>NUCLEOTIDE SEQUENCE [LARGE SCALE GENOMIC DNA]</scope>
    <source>
        <strain evidence="2 3">KCTC 19819</strain>
    </source>
</reference>
<dbReference type="AlphaFoldDB" id="A0A7I7S8J2"/>
<gene>
    <name evidence="2" type="ORF">B8W67_02280</name>
</gene>
<dbReference type="Pfam" id="PF13026">
    <property type="entry name" value="DUF3887"/>
    <property type="match status" value="1"/>
</dbReference>
<dbReference type="EMBL" id="NCXO01000003">
    <property type="protein sequence ID" value="OSC35570.1"/>
    <property type="molecule type" value="Genomic_DNA"/>
</dbReference>
<evidence type="ECO:0000313" key="3">
    <source>
        <dbReference type="Proteomes" id="UP000193577"/>
    </source>
</evidence>
<protein>
    <recommendedName>
        <fullName evidence="1">DUF3887 domain-containing protein</fullName>
    </recommendedName>
</protein>
<evidence type="ECO:0000313" key="2">
    <source>
        <dbReference type="EMBL" id="OSC35570.1"/>
    </source>
</evidence>
<evidence type="ECO:0000259" key="1">
    <source>
        <dbReference type="Pfam" id="PF13026"/>
    </source>
</evidence>
<name>A0A7I7S8J2_9MYCO</name>
<dbReference type="OrthoDB" id="68373at2"/>
<dbReference type="RefSeq" id="WP_069391514.1">
    <property type="nucleotide sequence ID" value="NZ_AP022594.1"/>
</dbReference>
<feature type="domain" description="DUF3887" evidence="1">
    <location>
        <begin position="53"/>
        <end position="140"/>
    </location>
</feature>
<dbReference type="PROSITE" id="PS51257">
    <property type="entry name" value="PROKAR_LIPOPROTEIN"/>
    <property type="match status" value="1"/>
</dbReference>
<comment type="caution">
    <text evidence="2">The sequence shown here is derived from an EMBL/GenBank/DDBJ whole genome shotgun (WGS) entry which is preliminary data.</text>
</comment>